<dbReference type="PANTHER" id="PTHR45918">
    <property type="entry name" value="ALPHA-1,3/1,6-MANNOSYLTRANSFERASE ALG2"/>
    <property type="match status" value="1"/>
</dbReference>
<dbReference type="GO" id="GO:0006488">
    <property type="term" value="P:dolichol-linked oligosaccharide biosynthetic process"/>
    <property type="evidence" value="ECO:0007669"/>
    <property type="project" value="EnsemblFungi"/>
</dbReference>
<evidence type="ECO:0000256" key="6">
    <source>
        <dbReference type="ARBA" id="ARBA00012649"/>
    </source>
</evidence>
<dbReference type="EMBL" id="HG793126">
    <property type="protein sequence ID" value="CDK26033.1"/>
    <property type="molecule type" value="Genomic_DNA"/>
</dbReference>
<comment type="catalytic activity">
    <reaction evidence="15 16">
        <text>an alpha-D-Man-(1-&gt;3)-beta-D-Man-(1-&gt;4)-beta-D-GlcNAc-(1-&gt;4)-alpha-D-GlcNAc-diphospho-di-trans,poly-cis-dolichol + GDP-alpha-D-mannose = an alpha-D-Man-(1-&gt;3)-[alpha-D-Man-(1-&gt;6)]-beta-D-Man-(1-&gt;4)-beta-D-GlcNAc-(1-&gt;4)-alpha-D-GlcNAc-diphospho-di-trans,poly-cis-dolichol + GDP + H(+)</text>
        <dbReference type="Rhea" id="RHEA:29519"/>
        <dbReference type="Rhea" id="RHEA-COMP:19513"/>
        <dbReference type="Rhea" id="RHEA-COMP:19515"/>
        <dbReference type="ChEBI" id="CHEBI:15378"/>
        <dbReference type="ChEBI" id="CHEBI:57527"/>
        <dbReference type="ChEBI" id="CHEBI:58189"/>
        <dbReference type="ChEBI" id="CHEBI:132510"/>
        <dbReference type="ChEBI" id="CHEBI:132511"/>
        <dbReference type="EC" id="2.4.1.257"/>
    </reaction>
    <physiologicalReaction direction="left-to-right" evidence="15 16">
        <dbReference type="Rhea" id="RHEA:29520"/>
    </physiologicalReaction>
</comment>
<keyword evidence="8 16" id="KW-0328">Glycosyltransferase</keyword>
<dbReference type="Pfam" id="PF13439">
    <property type="entry name" value="Glyco_transf_4"/>
    <property type="match status" value="1"/>
</dbReference>
<dbReference type="PANTHER" id="PTHR45918:SF1">
    <property type="entry name" value="ALPHA-1,3_1,6-MANNOSYLTRANSFERASE ALG2"/>
    <property type="match status" value="1"/>
</dbReference>
<proteinExistence type="inferred from homology"/>
<comment type="function">
    <text evidence="1 16">Mannosylates Man(2)GlcNAc(2)-dolichol diphosphate and Man(1)GlcNAc(2)-dolichol diphosphate to form Man(3)GlcNAc(2)-dolichol diphosphate.</text>
</comment>
<evidence type="ECO:0000313" key="19">
    <source>
        <dbReference type="EMBL" id="CDK26033.1"/>
    </source>
</evidence>
<keyword evidence="10" id="KW-0812">Transmembrane</keyword>
<dbReference type="HOGENOM" id="CLU_030619_0_0_1"/>
<evidence type="ECO:0000256" key="13">
    <source>
        <dbReference type="ARBA" id="ARBA00023136"/>
    </source>
</evidence>
<keyword evidence="20" id="KW-1185">Reference proteome</keyword>
<evidence type="ECO:0000256" key="12">
    <source>
        <dbReference type="ARBA" id="ARBA00022989"/>
    </source>
</evidence>
<dbReference type="SUPFAM" id="SSF53756">
    <property type="entry name" value="UDP-Glycosyltransferase/glycogen phosphorylase"/>
    <property type="match status" value="1"/>
</dbReference>
<dbReference type="GO" id="GO:0102704">
    <property type="term" value="F:GDP-Man:Man(2)GlcNAc(2)-PP-Dol alpha-1,6-mannosyltransferase activity"/>
    <property type="evidence" value="ECO:0007669"/>
    <property type="project" value="UniProtKB-UniRule"/>
</dbReference>
<reference evidence="19" key="1">
    <citation type="submission" date="2013-12" db="EMBL/GenBank/DDBJ databases">
        <authorList>
            <person name="Genoscope - CEA"/>
        </authorList>
    </citation>
    <scope>NUCLEOTIDE SEQUENCE</scope>
    <source>
        <strain evidence="19">CBS 1993</strain>
    </source>
</reference>
<dbReference type="Gene3D" id="3.40.50.2000">
    <property type="entry name" value="Glycogen Phosphorylase B"/>
    <property type="match status" value="2"/>
</dbReference>
<dbReference type="InterPro" id="IPR001296">
    <property type="entry name" value="Glyco_trans_1"/>
</dbReference>
<dbReference type="InterPro" id="IPR027054">
    <property type="entry name" value="ALG2"/>
</dbReference>
<evidence type="ECO:0000256" key="11">
    <source>
        <dbReference type="ARBA" id="ARBA00022824"/>
    </source>
</evidence>
<dbReference type="Proteomes" id="UP000019384">
    <property type="component" value="Unassembled WGS sequence"/>
</dbReference>
<dbReference type="CDD" id="cd03805">
    <property type="entry name" value="GT4_ALG2-like"/>
    <property type="match status" value="1"/>
</dbReference>
<reference evidence="19" key="2">
    <citation type="submission" date="2014-02" db="EMBL/GenBank/DDBJ databases">
        <title>Complete DNA sequence of /Kuraishia capsulata/ illustrates novel genomic features among budding yeasts (/Saccharomycotina/).</title>
        <authorList>
            <person name="Morales L."/>
            <person name="Noel B."/>
            <person name="Porcel B."/>
            <person name="Marcet-Houben M."/>
            <person name="Hullo M-F."/>
            <person name="Sacerdot C."/>
            <person name="Tekaia F."/>
            <person name="Leh-Louis V."/>
            <person name="Despons L."/>
            <person name="Khanna V."/>
            <person name="Aury J-M."/>
            <person name="Barbe V."/>
            <person name="Couloux A."/>
            <person name="Labadie K."/>
            <person name="Pelletier E."/>
            <person name="Souciet J-L."/>
            <person name="Boekhout T."/>
            <person name="Gabaldon T."/>
            <person name="Wincker P."/>
            <person name="Dujon B."/>
        </authorList>
    </citation>
    <scope>NUCLEOTIDE SEQUENCE</scope>
    <source>
        <strain evidence="19">CBS 1993</strain>
    </source>
</reference>
<comment type="similarity">
    <text evidence="4 16">Belongs to the glycosyltransferase group 1 family.</text>
</comment>
<dbReference type="GO" id="GO:0004378">
    <property type="term" value="F:GDP-Man:Man(1)GlcNAc(2)-PP-Dol alpha-1,3-mannosyltransferase activity"/>
    <property type="evidence" value="ECO:0007669"/>
    <property type="project" value="UniProtKB-UniRule"/>
</dbReference>
<evidence type="ECO:0000256" key="7">
    <source>
        <dbReference type="ARBA" id="ARBA00019218"/>
    </source>
</evidence>
<dbReference type="GO" id="GO:0033164">
    <property type="term" value="F:initiation-specific glycolipid 1,6-alpha-mannosyltransferase activity"/>
    <property type="evidence" value="ECO:0007669"/>
    <property type="project" value="EnsemblFungi"/>
</dbReference>
<sequence length="456" mass="52185">MKIAFIHPDLGIGGAERLVVDAAVSLQEEDNEVTIYTSHCDRTHCFEEVANGTLHVEVCGDFFPTNIKGRLHIVFATLRQLWLCLWLVFSGEIERYDMFVLDQLPYCLPLLHYNKRSDAKTLFYCHFPDQLLASHASLVRSLYRKVFDTIEEFTTGCADEIVVNSKFTRSIFKKTFRSLAHITPQVIYPCVPTAVELEESSVKEVSTFLNGSDMFLSINRFERKKNISLAILAFADLLSSLPEQKRSVLKLVLAGGYDARVRENVEYLIELEELCAKLQLKSITLRGNLSTYPKDRNVFFLPSVTSDLKDSLISQCQILLYTPSFEHFGIVPLEAMRQGKIVLATDTGGPLETVENFSAESKSWTGFTISSDHIEWSAVMNQVLQMDPQTKADAGERAKKRVYVMFSRKSMQLRFLETFEIMRPKRFSYEPYLAQTVKIRFIFYALFAYYISQSLT</sequence>
<feature type="domain" description="Glycosyl transferase family 1" evidence="17">
    <location>
        <begin position="208"/>
        <end position="401"/>
    </location>
</feature>
<dbReference type="Pfam" id="PF00534">
    <property type="entry name" value="Glycos_transf_1"/>
    <property type="match status" value="1"/>
</dbReference>
<dbReference type="AlphaFoldDB" id="W6MJA4"/>
<dbReference type="RefSeq" id="XP_022458043.1">
    <property type="nucleotide sequence ID" value="XM_022604243.1"/>
</dbReference>
<feature type="domain" description="Glycosyltransferase subfamily 4-like N-terminal" evidence="18">
    <location>
        <begin position="12"/>
        <end position="193"/>
    </location>
</feature>
<dbReference type="OrthoDB" id="448893at2759"/>
<dbReference type="EC" id="2.4.1.132" evidence="6 16"/>
<comment type="catalytic activity">
    <reaction evidence="14 16">
        <text>a beta-D-Man-(1-&gt;4)-beta-D-GlcNAc-(1-&gt;4)-alpha-D-GlcNAc-diphospho-di-trans,poly-cis-dolichol + GDP-alpha-D-mannose = an alpha-D-Man-(1-&gt;3)-beta-D-Man-(1-&gt;4)-beta-D-GlcNAc-(1-&gt;4)-alpha-D-GlcNAc-diphospho-di-trans,poly-cis-dolichol + GDP + H(+)</text>
        <dbReference type="Rhea" id="RHEA:29515"/>
        <dbReference type="Rhea" id="RHEA-COMP:19511"/>
        <dbReference type="Rhea" id="RHEA-COMP:19513"/>
        <dbReference type="ChEBI" id="CHEBI:15378"/>
        <dbReference type="ChEBI" id="CHEBI:57527"/>
        <dbReference type="ChEBI" id="CHEBI:58189"/>
        <dbReference type="ChEBI" id="CHEBI:58472"/>
        <dbReference type="ChEBI" id="CHEBI:132510"/>
        <dbReference type="EC" id="2.4.1.132"/>
    </reaction>
    <physiologicalReaction direction="left-to-right" evidence="14 16">
        <dbReference type="Rhea" id="RHEA:29516"/>
    </physiologicalReaction>
</comment>
<dbReference type="GeneID" id="34519431"/>
<dbReference type="EC" id="2.4.1.257" evidence="5 16"/>
<comment type="pathway">
    <text evidence="3 16">Protein modification; protein glycosylation.</text>
</comment>
<comment type="subcellular location">
    <subcellularLocation>
        <location evidence="2 16">Endoplasmic reticulum membrane</location>
    </subcellularLocation>
</comment>
<evidence type="ECO:0000256" key="2">
    <source>
        <dbReference type="ARBA" id="ARBA00004586"/>
    </source>
</evidence>
<keyword evidence="11 16" id="KW-0256">Endoplasmic reticulum</keyword>
<evidence type="ECO:0000256" key="9">
    <source>
        <dbReference type="ARBA" id="ARBA00022679"/>
    </source>
</evidence>
<dbReference type="InterPro" id="IPR028098">
    <property type="entry name" value="Glyco_trans_4-like_N"/>
</dbReference>
<evidence type="ECO:0000256" key="15">
    <source>
        <dbReference type="ARBA" id="ARBA00045104"/>
    </source>
</evidence>
<dbReference type="UniPathway" id="UPA00378"/>
<keyword evidence="12" id="KW-1133">Transmembrane helix</keyword>
<evidence type="ECO:0000256" key="3">
    <source>
        <dbReference type="ARBA" id="ARBA00004922"/>
    </source>
</evidence>
<evidence type="ECO:0000259" key="18">
    <source>
        <dbReference type="Pfam" id="PF13439"/>
    </source>
</evidence>
<evidence type="ECO:0000313" key="20">
    <source>
        <dbReference type="Proteomes" id="UP000019384"/>
    </source>
</evidence>
<keyword evidence="9 16" id="KW-0808">Transferase</keyword>
<accession>W6MJA4</accession>
<keyword evidence="13" id="KW-0472">Membrane</keyword>
<evidence type="ECO:0000256" key="10">
    <source>
        <dbReference type="ARBA" id="ARBA00022692"/>
    </source>
</evidence>
<evidence type="ECO:0000256" key="1">
    <source>
        <dbReference type="ARBA" id="ARBA00003142"/>
    </source>
</evidence>
<dbReference type="GO" id="GO:0005789">
    <property type="term" value="C:endoplasmic reticulum membrane"/>
    <property type="evidence" value="ECO:0007669"/>
    <property type="project" value="UniProtKB-SubCell"/>
</dbReference>
<evidence type="ECO:0000256" key="8">
    <source>
        <dbReference type="ARBA" id="ARBA00022676"/>
    </source>
</evidence>
<evidence type="ECO:0000256" key="4">
    <source>
        <dbReference type="ARBA" id="ARBA00006122"/>
    </source>
</evidence>
<evidence type="ECO:0000259" key="17">
    <source>
        <dbReference type="Pfam" id="PF00534"/>
    </source>
</evidence>
<evidence type="ECO:0000256" key="5">
    <source>
        <dbReference type="ARBA" id="ARBA00011969"/>
    </source>
</evidence>
<gene>
    <name evidence="19" type="ORF">KUCA_T00002004001</name>
</gene>
<dbReference type="STRING" id="1382522.W6MJA4"/>
<evidence type="ECO:0000256" key="16">
    <source>
        <dbReference type="RuleBase" id="RU367136"/>
    </source>
</evidence>
<protein>
    <recommendedName>
        <fullName evidence="7 16">Alpha-1,3/1,6-mannosyltransferase ALG2</fullName>
        <ecNumber evidence="6 16">2.4.1.132</ecNumber>
        <ecNumber evidence="5 16">2.4.1.257</ecNumber>
    </recommendedName>
    <alternativeName>
        <fullName evidence="16">GDP-Man:Man(1)GlcNAc(2)-PP-Dol alpha-1,3-mannosyltransferase</fullName>
    </alternativeName>
</protein>
<organism evidence="19 20">
    <name type="scientific">Kuraishia capsulata CBS 1993</name>
    <dbReference type="NCBI Taxonomy" id="1382522"/>
    <lineage>
        <taxon>Eukaryota</taxon>
        <taxon>Fungi</taxon>
        <taxon>Dikarya</taxon>
        <taxon>Ascomycota</taxon>
        <taxon>Saccharomycotina</taxon>
        <taxon>Pichiomycetes</taxon>
        <taxon>Pichiales</taxon>
        <taxon>Pichiaceae</taxon>
        <taxon>Kuraishia</taxon>
    </lineage>
</organism>
<name>W6MJA4_9ASCO</name>
<evidence type="ECO:0000256" key="14">
    <source>
        <dbReference type="ARBA" id="ARBA00045103"/>
    </source>
</evidence>